<proteinExistence type="predicted"/>
<protein>
    <submittedName>
        <fullName evidence="4">Lebercilin domain-containing protein</fullName>
    </submittedName>
</protein>
<sequence length="581" mass="65827">MSTTSAGAKFVSLHNYQGQAKRKDKSQNSVVEADSNSSVQNDSTNSIDHSGYYTAKHDSPMHPSTSGEVYNRRQMLRNIYSAKLSAPATSTTYRLKPPSFPLLPLKLLEKRPLHVSSQFDQGRTAQQEQIDNLREELYGIKRNHAAMLKENVVLKTRLKRSSNEIVKKDRQLQNLLFIQSKGSSVDQRGNMLAMKQKILMLESLLKEKTNEISKIRADVRRFPKRQRTVTESDSARKLKEAVNFLEKENDRMRTKLQIFFSCSSCSPDVLSSFEREELIALIVHLKNELRKKDRRKNNCNTKGGRSREEDTSPVCDQKLVPVKHEFEKSVKQLKTKNKLTVLSNGTEKELRAKIIKICADDEVQRTTVSTVKMTESPKVAASVEKSEPNADDCESGDNSASTQLEITVGTKIGNLTEGQAYSFGGTENVLGRPEDEDRVSEQKEHVSETMQRKWEKYEDSEDRADEHPMVEDNKDECIEISNDVADDKFIKGNVNDCSEVQECSEEEEPTSDTQQQLEKMTSMKKIGQEDEIRFGNAERGKLKKNEVTSNFVSRSILRTTSAHLKRLELLIAKTSSCSSSP</sequence>
<feature type="region of interest" description="Disordered" evidence="2">
    <location>
        <begin position="379"/>
        <end position="399"/>
    </location>
</feature>
<evidence type="ECO:0000256" key="2">
    <source>
        <dbReference type="SAM" id="MobiDB-lite"/>
    </source>
</evidence>
<dbReference type="AlphaFoldDB" id="A0A1I7V9J8"/>
<feature type="region of interest" description="Disordered" evidence="2">
    <location>
        <begin position="424"/>
        <end position="447"/>
    </location>
</feature>
<reference evidence="4" key="2">
    <citation type="submission" date="2016-11" db="UniProtKB">
        <authorList>
            <consortium name="WormBaseParasite"/>
        </authorList>
    </citation>
    <scope>IDENTIFICATION</scope>
</reference>
<evidence type="ECO:0000256" key="1">
    <source>
        <dbReference type="SAM" id="Coils"/>
    </source>
</evidence>
<dbReference type="STRING" id="7209.A0A1I7V9J8"/>
<organism evidence="3 4">
    <name type="scientific">Loa loa</name>
    <name type="common">Eye worm</name>
    <name type="synonym">Filaria loa</name>
    <dbReference type="NCBI Taxonomy" id="7209"/>
    <lineage>
        <taxon>Eukaryota</taxon>
        <taxon>Metazoa</taxon>
        <taxon>Ecdysozoa</taxon>
        <taxon>Nematoda</taxon>
        <taxon>Chromadorea</taxon>
        <taxon>Rhabditida</taxon>
        <taxon>Spirurina</taxon>
        <taxon>Spiruromorpha</taxon>
        <taxon>Filarioidea</taxon>
        <taxon>Onchocercidae</taxon>
        <taxon>Loa</taxon>
    </lineage>
</organism>
<feature type="coiled-coil region" evidence="1">
    <location>
        <begin position="235"/>
        <end position="295"/>
    </location>
</feature>
<feature type="region of interest" description="Disordered" evidence="2">
    <location>
        <begin position="16"/>
        <end position="67"/>
    </location>
</feature>
<feature type="compositionally biased region" description="Basic and acidic residues" evidence="2">
    <location>
        <begin position="432"/>
        <end position="447"/>
    </location>
</feature>
<reference evidence="3" key="1">
    <citation type="submission" date="2012-04" db="EMBL/GenBank/DDBJ databases">
        <title>The Genome Sequence of Loa loa.</title>
        <authorList>
            <consortium name="The Broad Institute Genome Sequencing Platform"/>
            <consortium name="Broad Institute Genome Sequencing Center for Infectious Disease"/>
            <person name="Nutman T.B."/>
            <person name="Fink D.L."/>
            <person name="Russ C."/>
            <person name="Young S."/>
            <person name="Zeng Q."/>
            <person name="Gargeya S."/>
            <person name="Alvarado L."/>
            <person name="Berlin A."/>
            <person name="Chapman S.B."/>
            <person name="Chen Z."/>
            <person name="Freedman E."/>
            <person name="Gellesch M."/>
            <person name="Goldberg J."/>
            <person name="Griggs A."/>
            <person name="Gujja S."/>
            <person name="Heilman E.R."/>
            <person name="Heiman D."/>
            <person name="Howarth C."/>
            <person name="Mehta T."/>
            <person name="Neiman D."/>
            <person name="Pearson M."/>
            <person name="Roberts A."/>
            <person name="Saif S."/>
            <person name="Shea T."/>
            <person name="Shenoy N."/>
            <person name="Sisk P."/>
            <person name="Stolte C."/>
            <person name="Sykes S."/>
            <person name="White J."/>
            <person name="Yandava C."/>
            <person name="Haas B."/>
            <person name="Henn M.R."/>
            <person name="Nusbaum C."/>
            <person name="Birren B."/>
        </authorList>
    </citation>
    <scope>NUCLEOTIDE SEQUENCE [LARGE SCALE GENOMIC DNA]</scope>
</reference>
<evidence type="ECO:0000313" key="3">
    <source>
        <dbReference type="Proteomes" id="UP000095285"/>
    </source>
</evidence>
<accession>A0A1I7V9J8</accession>
<name>A0A1I7V9J8_LOALO</name>
<dbReference type="Proteomes" id="UP000095285">
    <property type="component" value="Unassembled WGS sequence"/>
</dbReference>
<feature type="compositionally biased region" description="Polar residues" evidence="2">
    <location>
        <begin position="27"/>
        <end position="48"/>
    </location>
</feature>
<evidence type="ECO:0000313" key="4">
    <source>
        <dbReference type="WBParaSite" id="EN70_1136"/>
    </source>
</evidence>
<dbReference type="WBParaSite" id="EN70_1136">
    <property type="protein sequence ID" value="EN70_1136"/>
    <property type="gene ID" value="EN70_1136"/>
</dbReference>
<keyword evidence="3" id="KW-1185">Reference proteome</keyword>
<keyword evidence="1" id="KW-0175">Coiled coil</keyword>